<evidence type="ECO:0000313" key="4">
    <source>
        <dbReference type="Proteomes" id="UP000197596"/>
    </source>
</evidence>
<dbReference type="RefSeq" id="WP_088751991.1">
    <property type="nucleotide sequence ID" value="NZ_NJGU01000009.1"/>
</dbReference>
<dbReference type="PROSITE" id="PS51707">
    <property type="entry name" value="CYTH"/>
    <property type="match status" value="1"/>
</dbReference>
<protein>
    <submittedName>
        <fullName evidence="3">Inorganic triphosphatase</fullName>
    </submittedName>
</protein>
<dbReference type="AlphaFoldDB" id="A0A246WPG4"/>
<comment type="caution">
    <text evidence="3">The sequence shown here is derived from an EMBL/GenBank/DDBJ whole genome shotgun (WGS) entry which is preliminary data.</text>
</comment>
<dbReference type="Gene3D" id="2.40.320.10">
    <property type="entry name" value="Hypothetical Protein Pfu-838710-001"/>
    <property type="match status" value="1"/>
</dbReference>
<dbReference type="PANTHER" id="PTHR39569:SF1">
    <property type="entry name" value="INORGANIC TRIPHOSPHATASE"/>
    <property type="match status" value="1"/>
</dbReference>
<feature type="domain" description="CYTH" evidence="1">
    <location>
        <begin position="1"/>
        <end position="208"/>
    </location>
</feature>
<reference evidence="3 4" key="1">
    <citation type="submission" date="2017-06" db="EMBL/GenBank/DDBJ databases">
        <title>Herbaspirillum phytohormonus sp. nov., isolated from the root nodule of Robinia pseudoacacia in lead-zinc mine.</title>
        <authorList>
            <person name="Fan M."/>
            <person name="Lin Y."/>
        </authorList>
    </citation>
    <scope>NUCLEOTIDE SEQUENCE [LARGE SCALE GENOMIC DNA]</scope>
    <source>
        <strain evidence="3 4">HZ10</strain>
    </source>
</reference>
<dbReference type="SMART" id="SM00880">
    <property type="entry name" value="CHAD"/>
    <property type="match status" value="1"/>
</dbReference>
<dbReference type="Pfam" id="PF05235">
    <property type="entry name" value="CHAD"/>
    <property type="match status" value="1"/>
</dbReference>
<gene>
    <name evidence="3" type="ORF">CEJ42_17675</name>
</gene>
<dbReference type="GO" id="GO:0046872">
    <property type="term" value="F:metal ion binding"/>
    <property type="evidence" value="ECO:0007669"/>
    <property type="project" value="TreeGrafter"/>
</dbReference>
<organism evidence="3 4">
    <name type="scientific">Herbaspirillum robiniae</name>
    <dbReference type="NCBI Taxonomy" id="2014887"/>
    <lineage>
        <taxon>Bacteria</taxon>
        <taxon>Pseudomonadati</taxon>
        <taxon>Pseudomonadota</taxon>
        <taxon>Betaproteobacteria</taxon>
        <taxon>Burkholderiales</taxon>
        <taxon>Oxalobacteraceae</taxon>
        <taxon>Herbaspirillum</taxon>
    </lineage>
</organism>
<dbReference type="CDD" id="cd07756">
    <property type="entry name" value="CYTH-like_Pase_CHAD"/>
    <property type="match status" value="1"/>
</dbReference>
<dbReference type="EMBL" id="NJGU01000009">
    <property type="protein sequence ID" value="OWY27911.1"/>
    <property type="molecule type" value="Genomic_DNA"/>
</dbReference>
<evidence type="ECO:0000259" key="2">
    <source>
        <dbReference type="PROSITE" id="PS51708"/>
    </source>
</evidence>
<evidence type="ECO:0000259" key="1">
    <source>
        <dbReference type="PROSITE" id="PS51707"/>
    </source>
</evidence>
<accession>A0A246WPG4</accession>
<dbReference type="InterPro" id="IPR038186">
    <property type="entry name" value="CHAD_dom_sf"/>
</dbReference>
<dbReference type="InterPro" id="IPR033469">
    <property type="entry name" value="CYTH-like_dom_sf"/>
</dbReference>
<proteinExistence type="predicted"/>
<evidence type="ECO:0000313" key="3">
    <source>
        <dbReference type="EMBL" id="OWY27911.1"/>
    </source>
</evidence>
<sequence length="517" mass="58111">METELKLLLDPAHTRDLIKHPLLARHALAKPRTKDQTGVYFDTAEHDFRNNDAGLRVRRTGDEFIQTLKAGGGVSGGLHQRNEWESQVPGEAPDLAVLHEMVPPGTPWRDEILSPQAAERIRPIFATHIKRMLWDLKLDDGSEVEFVLDQGTVEHGQRNVAVCEIELELKSGSPLALFDFALALMRDIPLRIGIQSKAQRGYTLYHQAARGEGPVVSTAEKAKPLHLSKKMGLEQAFGAIVGNCIGQIQANDIADGGDAQDIERLHQMRVGVRRLRSAFTLFRDVIALPQELAGEFEWLSERIGAARDWDVLAGSTLDALPQDKTGAINLKSVREAARRQAEAMHKGAVQAVASTRYTALVLQFGRWMLGAQWRATMDAAQLEQLSQPLSRFAREMLRHDEKRMKKRGRKMEEDPRARHRTRIAAKKMRYDTEFFQALYGEKSSRPYLKALSRLQDQLGAQNDISVADGLLEELQKKHPALAASIAYARGFLAAQADDGEEKTRRLWKKWKAQELPR</sequence>
<dbReference type="Pfam" id="PF01928">
    <property type="entry name" value="CYTH"/>
    <property type="match status" value="1"/>
</dbReference>
<dbReference type="Gene3D" id="1.40.20.10">
    <property type="entry name" value="CHAD domain"/>
    <property type="match status" value="1"/>
</dbReference>
<dbReference type="SMART" id="SM01118">
    <property type="entry name" value="CYTH"/>
    <property type="match status" value="1"/>
</dbReference>
<dbReference type="Proteomes" id="UP000197596">
    <property type="component" value="Unassembled WGS sequence"/>
</dbReference>
<dbReference type="InterPro" id="IPR039013">
    <property type="entry name" value="YgiF"/>
</dbReference>
<dbReference type="PROSITE" id="PS51708">
    <property type="entry name" value="CHAD"/>
    <property type="match status" value="1"/>
</dbReference>
<dbReference type="InterPro" id="IPR023577">
    <property type="entry name" value="CYTH_domain"/>
</dbReference>
<dbReference type="SUPFAM" id="SSF55154">
    <property type="entry name" value="CYTH-like phosphatases"/>
    <property type="match status" value="1"/>
</dbReference>
<name>A0A246WPG4_9BURK</name>
<feature type="domain" description="CHAD" evidence="2">
    <location>
        <begin position="230"/>
        <end position="515"/>
    </location>
</feature>
<dbReference type="GO" id="GO:0050355">
    <property type="term" value="F:inorganic triphosphate phosphatase activity"/>
    <property type="evidence" value="ECO:0007669"/>
    <property type="project" value="InterPro"/>
</dbReference>
<dbReference type="PANTHER" id="PTHR39569">
    <property type="entry name" value="INORGANIC TRIPHOSPHATASE"/>
    <property type="match status" value="1"/>
</dbReference>
<dbReference type="InterPro" id="IPR007899">
    <property type="entry name" value="CHAD_dom"/>
</dbReference>